<dbReference type="AlphaFoldDB" id="A0A1D2MP62"/>
<evidence type="ECO:0000313" key="1">
    <source>
        <dbReference type="EMBL" id="ODM94682.1"/>
    </source>
</evidence>
<organism evidence="1 2">
    <name type="scientific">Orchesella cincta</name>
    <name type="common">Springtail</name>
    <name type="synonym">Podura cincta</name>
    <dbReference type="NCBI Taxonomy" id="48709"/>
    <lineage>
        <taxon>Eukaryota</taxon>
        <taxon>Metazoa</taxon>
        <taxon>Ecdysozoa</taxon>
        <taxon>Arthropoda</taxon>
        <taxon>Hexapoda</taxon>
        <taxon>Collembola</taxon>
        <taxon>Entomobryomorpha</taxon>
        <taxon>Entomobryoidea</taxon>
        <taxon>Orchesellidae</taxon>
        <taxon>Orchesellinae</taxon>
        <taxon>Orchesella</taxon>
    </lineage>
</organism>
<gene>
    <name evidence="1" type="ORF">Ocin01_12002</name>
</gene>
<protein>
    <submittedName>
        <fullName evidence="1">Uncharacterized protein</fullName>
    </submittedName>
</protein>
<dbReference type="Proteomes" id="UP000094527">
    <property type="component" value="Unassembled WGS sequence"/>
</dbReference>
<sequence length="61" mass="7236">MELEWTRPPNRDSRRITGYKKELTFLLQLSLSQDPVVFNRPPDWHKFQKHSSLSAIISLLN</sequence>
<proteinExistence type="predicted"/>
<keyword evidence="2" id="KW-1185">Reference proteome</keyword>
<name>A0A1D2MP62_ORCCI</name>
<reference evidence="1 2" key="1">
    <citation type="journal article" date="2016" name="Genome Biol. Evol.">
        <title>Gene Family Evolution Reflects Adaptation to Soil Environmental Stressors in the Genome of the Collembolan Orchesella cincta.</title>
        <authorList>
            <person name="Faddeeva-Vakhrusheva A."/>
            <person name="Derks M.F."/>
            <person name="Anvar S.Y."/>
            <person name="Agamennone V."/>
            <person name="Suring W."/>
            <person name="Smit S."/>
            <person name="van Straalen N.M."/>
            <person name="Roelofs D."/>
        </authorList>
    </citation>
    <scope>NUCLEOTIDE SEQUENCE [LARGE SCALE GENOMIC DNA]</scope>
    <source>
        <tissue evidence="1">Mixed pool</tissue>
    </source>
</reference>
<accession>A0A1D2MP62</accession>
<comment type="caution">
    <text evidence="1">The sequence shown here is derived from an EMBL/GenBank/DDBJ whole genome shotgun (WGS) entry which is preliminary data.</text>
</comment>
<evidence type="ECO:0000313" key="2">
    <source>
        <dbReference type="Proteomes" id="UP000094527"/>
    </source>
</evidence>
<dbReference type="EMBL" id="LJIJ01000769">
    <property type="protein sequence ID" value="ODM94682.1"/>
    <property type="molecule type" value="Genomic_DNA"/>
</dbReference>